<dbReference type="EMBL" id="MU129030">
    <property type="protein sequence ID" value="KAF9509723.1"/>
    <property type="molecule type" value="Genomic_DNA"/>
</dbReference>
<gene>
    <name evidence="2" type="ORF">BS47DRAFT_136543</name>
</gene>
<proteinExistence type="predicted"/>
<evidence type="ECO:0000256" key="1">
    <source>
        <dbReference type="SAM" id="Phobius"/>
    </source>
</evidence>
<protein>
    <submittedName>
        <fullName evidence="2">Uncharacterized protein</fullName>
    </submittedName>
</protein>
<dbReference type="Proteomes" id="UP000886523">
    <property type="component" value="Unassembled WGS sequence"/>
</dbReference>
<comment type="caution">
    <text evidence="2">The sequence shown here is derived from an EMBL/GenBank/DDBJ whole genome shotgun (WGS) entry which is preliminary data.</text>
</comment>
<accession>A0A9P6DSP7</accession>
<feature type="transmembrane region" description="Helical" evidence="1">
    <location>
        <begin position="24"/>
        <end position="48"/>
    </location>
</feature>
<reference evidence="2" key="1">
    <citation type="journal article" date="2020" name="Nat. Commun.">
        <title>Large-scale genome sequencing of mycorrhizal fungi provides insights into the early evolution of symbiotic traits.</title>
        <authorList>
            <person name="Miyauchi S."/>
            <person name="Kiss E."/>
            <person name="Kuo A."/>
            <person name="Drula E."/>
            <person name="Kohler A."/>
            <person name="Sanchez-Garcia M."/>
            <person name="Morin E."/>
            <person name="Andreopoulos B."/>
            <person name="Barry K.W."/>
            <person name="Bonito G."/>
            <person name="Buee M."/>
            <person name="Carver A."/>
            <person name="Chen C."/>
            <person name="Cichocki N."/>
            <person name="Clum A."/>
            <person name="Culley D."/>
            <person name="Crous P.W."/>
            <person name="Fauchery L."/>
            <person name="Girlanda M."/>
            <person name="Hayes R.D."/>
            <person name="Keri Z."/>
            <person name="LaButti K."/>
            <person name="Lipzen A."/>
            <person name="Lombard V."/>
            <person name="Magnuson J."/>
            <person name="Maillard F."/>
            <person name="Murat C."/>
            <person name="Nolan M."/>
            <person name="Ohm R.A."/>
            <person name="Pangilinan J."/>
            <person name="Pereira M.F."/>
            <person name="Perotto S."/>
            <person name="Peter M."/>
            <person name="Pfister S."/>
            <person name="Riley R."/>
            <person name="Sitrit Y."/>
            <person name="Stielow J.B."/>
            <person name="Szollosi G."/>
            <person name="Zifcakova L."/>
            <person name="Stursova M."/>
            <person name="Spatafora J.W."/>
            <person name="Tedersoo L."/>
            <person name="Vaario L.M."/>
            <person name="Yamada A."/>
            <person name="Yan M."/>
            <person name="Wang P."/>
            <person name="Xu J."/>
            <person name="Bruns T."/>
            <person name="Baldrian P."/>
            <person name="Vilgalys R."/>
            <person name="Dunand C."/>
            <person name="Henrissat B."/>
            <person name="Grigoriev I.V."/>
            <person name="Hibbett D."/>
            <person name="Nagy L.G."/>
            <person name="Martin F.M."/>
        </authorList>
    </citation>
    <scope>NUCLEOTIDE SEQUENCE</scope>
    <source>
        <strain evidence="2">UP504</strain>
    </source>
</reference>
<sequence>MGARPVHPSSNCCIPSPSHPIIMFNIWCLFVWSFFGLGGRGMQICLLLGLSRTKSRMMVVSQDLLHLILQGNLPSSLMNIQHCRHHVQSLYPEVMSSNFIVLNNQL</sequence>
<keyword evidence="1" id="KW-0812">Transmembrane</keyword>
<evidence type="ECO:0000313" key="2">
    <source>
        <dbReference type="EMBL" id="KAF9509723.1"/>
    </source>
</evidence>
<keyword evidence="3" id="KW-1185">Reference proteome</keyword>
<keyword evidence="1" id="KW-1133">Transmembrane helix</keyword>
<keyword evidence="1" id="KW-0472">Membrane</keyword>
<evidence type="ECO:0000313" key="3">
    <source>
        <dbReference type="Proteomes" id="UP000886523"/>
    </source>
</evidence>
<dbReference type="AlphaFoldDB" id="A0A9P6DSP7"/>
<name>A0A9P6DSP7_9AGAM</name>
<organism evidence="2 3">
    <name type="scientific">Hydnum rufescens UP504</name>
    <dbReference type="NCBI Taxonomy" id="1448309"/>
    <lineage>
        <taxon>Eukaryota</taxon>
        <taxon>Fungi</taxon>
        <taxon>Dikarya</taxon>
        <taxon>Basidiomycota</taxon>
        <taxon>Agaricomycotina</taxon>
        <taxon>Agaricomycetes</taxon>
        <taxon>Cantharellales</taxon>
        <taxon>Hydnaceae</taxon>
        <taxon>Hydnum</taxon>
    </lineage>
</organism>